<gene>
    <name evidence="2" type="ORF">FZ942_08305</name>
</gene>
<evidence type="ECO:0008006" key="4">
    <source>
        <dbReference type="Google" id="ProtNLM"/>
    </source>
</evidence>
<feature type="signal peptide" evidence="1">
    <location>
        <begin position="1"/>
        <end position="19"/>
    </location>
</feature>
<dbReference type="Proteomes" id="UP000324927">
    <property type="component" value="Unassembled WGS sequence"/>
</dbReference>
<evidence type="ECO:0000313" key="3">
    <source>
        <dbReference type="Proteomes" id="UP000324927"/>
    </source>
</evidence>
<dbReference type="EMBL" id="VTTN01000002">
    <property type="protein sequence ID" value="KAA0597100.1"/>
    <property type="molecule type" value="Genomic_DNA"/>
</dbReference>
<evidence type="ECO:0000313" key="2">
    <source>
        <dbReference type="EMBL" id="KAA0597100.1"/>
    </source>
</evidence>
<keyword evidence="3" id="KW-1185">Reference proteome</keyword>
<protein>
    <recommendedName>
        <fullName evidence="4">Lipoprotein</fullName>
    </recommendedName>
</protein>
<accession>A0A5A9GRQ5</accession>
<reference evidence="2 3" key="1">
    <citation type="submission" date="2019-08" db="EMBL/GenBank/DDBJ databases">
        <authorList>
            <person name="Grouzdev D."/>
            <person name="Tikhonova E."/>
            <person name="Kravchenko I."/>
        </authorList>
    </citation>
    <scope>NUCLEOTIDE SEQUENCE [LARGE SCALE GENOMIC DNA]</scope>
    <source>
        <strain evidence="2 3">59b</strain>
    </source>
</reference>
<dbReference type="OrthoDB" id="7303705at2"/>
<dbReference type="PROSITE" id="PS51257">
    <property type="entry name" value="PROKAR_LIPOPROTEIN"/>
    <property type="match status" value="1"/>
</dbReference>
<feature type="chain" id="PRO_5022812556" description="Lipoprotein" evidence="1">
    <location>
        <begin position="20"/>
        <end position="154"/>
    </location>
</feature>
<organism evidence="2 3">
    <name type="scientific">Azospirillum lipoferum</name>
    <dbReference type="NCBI Taxonomy" id="193"/>
    <lineage>
        <taxon>Bacteria</taxon>
        <taxon>Pseudomonadati</taxon>
        <taxon>Pseudomonadota</taxon>
        <taxon>Alphaproteobacteria</taxon>
        <taxon>Rhodospirillales</taxon>
        <taxon>Azospirillaceae</taxon>
        <taxon>Azospirillum</taxon>
    </lineage>
</organism>
<name>A0A5A9GRQ5_AZOLI</name>
<proteinExistence type="predicted"/>
<comment type="caution">
    <text evidence="2">The sequence shown here is derived from an EMBL/GenBank/DDBJ whole genome shotgun (WGS) entry which is preliminary data.</text>
</comment>
<dbReference type="RefSeq" id="WP_149230638.1">
    <property type="nucleotide sequence ID" value="NZ_JALJXJ010000001.1"/>
</dbReference>
<evidence type="ECO:0000256" key="1">
    <source>
        <dbReference type="SAM" id="SignalP"/>
    </source>
</evidence>
<sequence length="154" mass="17082">MMTRFIVLGCMLAAGLAGCVPSPRFETTTNYFSPVSEAGKLCVAQCRQVQSMCESARELALQTCRAEGLTRAHADYRAYLKSLPKDYNKKKMKTLSDFEREISCSSNLYCSSDYDQCFKSCGGRIEQQTFCVKDCKLMKPPQPDGVAVGPKTTL</sequence>
<dbReference type="AlphaFoldDB" id="A0A5A9GRQ5"/>
<keyword evidence="1" id="KW-0732">Signal</keyword>